<sequence>MRAFKLLEMDDTLLVAITDRKLAAAVRAFDYAWHEVVNDGAGDRTDAIIAALDRLYVEASEGRSH</sequence>
<gene>
    <name evidence="1" type="ORF">SAMN02982931_03705</name>
</gene>
<dbReference type="Proteomes" id="UP000199071">
    <property type="component" value="Unassembled WGS sequence"/>
</dbReference>
<dbReference type="RefSeq" id="WP_090878669.1">
    <property type="nucleotide sequence ID" value="NZ_FMXQ01000008.1"/>
</dbReference>
<name>A0A1G6DSA8_9HYPH</name>
<reference evidence="1 2" key="1">
    <citation type="submission" date="2016-10" db="EMBL/GenBank/DDBJ databases">
        <authorList>
            <person name="de Groot N.N."/>
        </authorList>
    </citation>
    <scope>NUCLEOTIDE SEQUENCE [LARGE SCALE GENOMIC DNA]</scope>
    <source>
        <strain evidence="1 2">ATCC 35022</strain>
    </source>
</reference>
<organism evidence="1 2">
    <name type="scientific">Bauldia litoralis</name>
    <dbReference type="NCBI Taxonomy" id="665467"/>
    <lineage>
        <taxon>Bacteria</taxon>
        <taxon>Pseudomonadati</taxon>
        <taxon>Pseudomonadota</taxon>
        <taxon>Alphaproteobacteria</taxon>
        <taxon>Hyphomicrobiales</taxon>
        <taxon>Kaistiaceae</taxon>
        <taxon>Bauldia</taxon>
    </lineage>
</organism>
<keyword evidence="2" id="KW-1185">Reference proteome</keyword>
<dbReference type="EMBL" id="FMXQ01000008">
    <property type="protein sequence ID" value="SDB48073.1"/>
    <property type="molecule type" value="Genomic_DNA"/>
</dbReference>
<protein>
    <submittedName>
        <fullName evidence="1">Uncharacterized protein</fullName>
    </submittedName>
</protein>
<evidence type="ECO:0000313" key="1">
    <source>
        <dbReference type="EMBL" id="SDB48073.1"/>
    </source>
</evidence>
<dbReference type="AlphaFoldDB" id="A0A1G6DSA8"/>
<accession>A0A1G6DSA8</accession>
<proteinExistence type="predicted"/>
<evidence type="ECO:0000313" key="2">
    <source>
        <dbReference type="Proteomes" id="UP000199071"/>
    </source>
</evidence>
<dbReference type="STRING" id="665467.SAMN02982931_03705"/>